<name>A0A4D4KIB5_9ACTN</name>
<sequence length="116" mass="12867">MTLPRAFWCHVDYAGYSVENAVVSGITTPLPGRALAWMRQAVREVVPALDRDSFCAAWAWLGDHRGEGIAVRELRSGRPYAFEVSTPEGCWRWRAHLVSVLPLADACEGFYTGGVQ</sequence>
<dbReference type="AlphaFoldDB" id="A0A4D4KIB5"/>
<proteinExistence type="predicted"/>
<protein>
    <submittedName>
        <fullName evidence="1">Uncharacterized protein</fullName>
    </submittedName>
</protein>
<evidence type="ECO:0000313" key="1">
    <source>
        <dbReference type="EMBL" id="GDY46526.1"/>
    </source>
</evidence>
<keyword evidence="2" id="KW-1185">Reference proteome</keyword>
<evidence type="ECO:0000313" key="2">
    <source>
        <dbReference type="Proteomes" id="UP000299290"/>
    </source>
</evidence>
<organism evidence="1 2">
    <name type="scientific">Streptomyces antimycoticus</name>
    <dbReference type="NCBI Taxonomy" id="68175"/>
    <lineage>
        <taxon>Bacteria</taxon>
        <taxon>Bacillati</taxon>
        <taxon>Actinomycetota</taxon>
        <taxon>Actinomycetes</taxon>
        <taxon>Kitasatosporales</taxon>
        <taxon>Streptomycetaceae</taxon>
        <taxon>Streptomyces</taxon>
        <taxon>Streptomyces violaceusniger group</taxon>
    </lineage>
</organism>
<gene>
    <name evidence="1" type="ORF">SANT12839_074080</name>
</gene>
<comment type="caution">
    <text evidence="1">The sequence shown here is derived from an EMBL/GenBank/DDBJ whole genome shotgun (WGS) entry which is preliminary data.</text>
</comment>
<dbReference type="Proteomes" id="UP000299290">
    <property type="component" value="Unassembled WGS sequence"/>
</dbReference>
<reference evidence="1 2" key="1">
    <citation type="journal article" date="2020" name="Int. J. Syst. Evol. Microbiol.">
        <title>Reclassification of Streptomyces castelarensis and Streptomyces sporoclivatus as later heterotypic synonyms of Streptomyces antimycoticus.</title>
        <authorList>
            <person name="Komaki H."/>
            <person name="Tamura T."/>
        </authorList>
    </citation>
    <scope>NUCLEOTIDE SEQUENCE [LARGE SCALE GENOMIC DNA]</scope>
    <source>
        <strain evidence="1 2">NBRC 12839</strain>
    </source>
</reference>
<dbReference type="EMBL" id="BJHV01000001">
    <property type="protein sequence ID" value="GDY46526.1"/>
    <property type="molecule type" value="Genomic_DNA"/>
</dbReference>
<accession>A0A4D4KIB5</accession>